<dbReference type="InterPro" id="IPR019885">
    <property type="entry name" value="Tscrpt_reg_HTH_AsnC-type_CS"/>
</dbReference>
<dbReference type="InterPro" id="IPR000485">
    <property type="entry name" value="AsnC-type_HTH_dom"/>
</dbReference>
<dbReference type="SUPFAM" id="SSF54909">
    <property type="entry name" value="Dimeric alpha+beta barrel"/>
    <property type="match status" value="1"/>
</dbReference>
<dbReference type="InterPro" id="IPR019888">
    <property type="entry name" value="Tscrpt_reg_AsnC-like"/>
</dbReference>
<dbReference type="PROSITE" id="PS00519">
    <property type="entry name" value="HTH_ASNC_1"/>
    <property type="match status" value="1"/>
</dbReference>
<sequence length="142" mass="16291">MDALDQKIIFYLQEDARISMTELGQRINLSVPAVKERVKKLEDKGVITGYRAVINPEKINKYVTAFILFDSKRCKAFREFCSGHPEVMECHRLAGQYSYLVKVVTESVHTLEDFIDAAMEYGQPSTLINLSSSLEYKPFFKV</sequence>
<dbReference type="Pfam" id="PF01037">
    <property type="entry name" value="AsnC_trans_reg"/>
    <property type="match status" value="1"/>
</dbReference>
<comment type="caution">
    <text evidence="5">The sequence shown here is derived from an EMBL/GenBank/DDBJ whole genome shotgun (WGS) entry which is preliminary data.</text>
</comment>
<dbReference type="SMART" id="SM00344">
    <property type="entry name" value="HTH_ASNC"/>
    <property type="match status" value="1"/>
</dbReference>
<evidence type="ECO:0000313" key="5">
    <source>
        <dbReference type="EMBL" id="MBS2967632.1"/>
    </source>
</evidence>
<dbReference type="InterPro" id="IPR019887">
    <property type="entry name" value="Tscrpt_reg_AsnC/Lrp_C"/>
</dbReference>
<evidence type="ECO:0000256" key="3">
    <source>
        <dbReference type="ARBA" id="ARBA00023163"/>
    </source>
</evidence>
<dbReference type="Pfam" id="PF13412">
    <property type="entry name" value="HTH_24"/>
    <property type="match status" value="1"/>
</dbReference>
<dbReference type="InterPro" id="IPR036388">
    <property type="entry name" value="WH-like_DNA-bd_sf"/>
</dbReference>
<name>A0ABS5LA75_9BACI</name>
<dbReference type="Gene3D" id="3.30.70.920">
    <property type="match status" value="1"/>
</dbReference>
<protein>
    <submittedName>
        <fullName evidence="5">Lrp/AsnC family transcriptional regulator</fullName>
    </submittedName>
</protein>
<dbReference type="PANTHER" id="PTHR30154">
    <property type="entry name" value="LEUCINE-RESPONSIVE REGULATORY PROTEIN"/>
    <property type="match status" value="1"/>
</dbReference>
<proteinExistence type="predicted"/>
<dbReference type="CDD" id="cd00090">
    <property type="entry name" value="HTH_ARSR"/>
    <property type="match status" value="1"/>
</dbReference>
<accession>A0ABS5LA75</accession>
<feature type="domain" description="HTH asnC-type" evidence="4">
    <location>
        <begin position="1"/>
        <end position="62"/>
    </location>
</feature>
<dbReference type="RefSeq" id="WP_211556221.1">
    <property type="nucleotide sequence ID" value="NZ_JAGVRK010000001.1"/>
</dbReference>
<dbReference type="SUPFAM" id="SSF46785">
    <property type="entry name" value="Winged helix' DNA-binding domain"/>
    <property type="match status" value="1"/>
</dbReference>
<dbReference type="InterPro" id="IPR011008">
    <property type="entry name" value="Dimeric_a/b-barrel"/>
</dbReference>
<evidence type="ECO:0000259" key="4">
    <source>
        <dbReference type="PROSITE" id="PS50956"/>
    </source>
</evidence>
<reference evidence="5 6" key="1">
    <citation type="submission" date="2021-04" db="EMBL/GenBank/DDBJ databases">
        <title>Metabacillus sp. strain KIGAM252 whole genome sequence.</title>
        <authorList>
            <person name="Seo M.-J."/>
            <person name="Cho E.-S."/>
            <person name="Hwang C.Y."/>
            <person name="Yoon D.J."/>
        </authorList>
    </citation>
    <scope>NUCLEOTIDE SEQUENCE [LARGE SCALE GENOMIC DNA]</scope>
    <source>
        <strain evidence="5 6">KIGAM252</strain>
    </source>
</reference>
<dbReference type="InterPro" id="IPR036390">
    <property type="entry name" value="WH_DNA-bd_sf"/>
</dbReference>
<organism evidence="5 6">
    <name type="scientific">Metabacillus flavus</name>
    <dbReference type="NCBI Taxonomy" id="2823519"/>
    <lineage>
        <taxon>Bacteria</taxon>
        <taxon>Bacillati</taxon>
        <taxon>Bacillota</taxon>
        <taxon>Bacilli</taxon>
        <taxon>Bacillales</taxon>
        <taxon>Bacillaceae</taxon>
        <taxon>Metabacillus</taxon>
    </lineage>
</organism>
<evidence type="ECO:0000256" key="1">
    <source>
        <dbReference type="ARBA" id="ARBA00023015"/>
    </source>
</evidence>
<gene>
    <name evidence="5" type="ORF">J9317_02450</name>
</gene>
<keyword evidence="6" id="KW-1185">Reference proteome</keyword>
<dbReference type="PROSITE" id="PS50956">
    <property type="entry name" value="HTH_ASNC_2"/>
    <property type="match status" value="1"/>
</dbReference>
<keyword evidence="1" id="KW-0805">Transcription regulation</keyword>
<dbReference type="PANTHER" id="PTHR30154:SF20">
    <property type="entry name" value="LEUCINE-RESPONSIVE REGULATORY PROTEIN"/>
    <property type="match status" value="1"/>
</dbReference>
<evidence type="ECO:0000256" key="2">
    <source>
        <dbReference type="ARBA" id="ARBA00023125"/>
    </source>
</evidence>
<dbReference type="PRINTS" id="PR00033">
    <property type="entry name" value="HTHASNC"/>
</dbReference>
<dbReference type="EMBL" id="JAGVRK010000001">
    <property type="protein sequence ID" value="MBS2967632.1"/>
    <property type="molecule type" value="Genomic_DNA"/>
</dbReference>
<dbReference type="Proteomes" id="UP000682403">
    <property type="component" value="Unassembled WGS sequence"/>
</dbReference>
<keyword evidence="2" id="KW-0238">DNA-binding</keyword>
<dbReference type="Gene3D" id="1.10.10.10">
    <property type="entry name" value="Winged helix-like DNA-binding domain superfamily/Winged helix DNA-binding domain"/>
    <property type="match status" value="1"/>
</dbReference>
<keyword evidence="3" id="KW-0804">Transcription</keyword>
<evidence type="ECO:0000313" key="6">
    <source>
        <dbReference type="Proteomes" id="UP000682403"/>
    </source>
</evidence>
<dbReference type="InterPro" id="IPR011991">
    <property type="entry name" value="ArsR-like_HTH"/>
</dbReference>